<dbReference type="Pfam" id="PF03962">
    <property type="entry name" value="Mnd1"/>
    <property type="match status" value="1"/>
</dbReference>
<evidence type="ECO:0000256" key="5">
    <source>
        <dbReference type="SAM" id="Coils"/>
    </source>
</evidence>
<evidence type="ECO:0000256" key="4">
    <source>
        <dbReference type="ARBA" id="ARBA00023254"/>
    </source>
</evidence>
<feature type="coiled-coil region" evidence="5">
    <location>
        <begin position="224"/>
        <end position="292"/>
    </location>
</feature>
<evidence type="ECO:0000259" key="6">
    <source>
        <dbReference type="Pfam" id="PF03962"/>
    </source>
</evidence>
<organism evidence="8 9">
    <name type="scientific">Coturnix japonica</name>
    <name type="common">Japanese quail</name>
    <name type="synonym">Coturnix coturnix japonica</name>
    <dbReference type="NCBI Taxonomy" id="93934"/>
    <lineage>
        <taxon>Eukaryota</taxon>
        <taxon>Metazoa</taxon>
        <taxon>Chordata</taxon>
        <taxon>Craniata</taxon>
        <taxon>Vertebrata</taxon>
        <taxon>Euteleostomi</taxon>
        <taxon>Archelosauria</taxon>
        <taxon>Archosauria</taxon>
        <taxon>Dinosauria</taxon>
        <taxon>Saurischia</taxon>
        <taxon>Theropoda</taxon>
        <taxon>Coelurosauria</taxon>
        <taxon>Aves</taxon>
        <taxon>Neognathae</taxon>
        <taxon>Galloanserae</taxon>
        <taxon>Galliformes</taxon>
        <taxon>Phasianidae</taxon>
        <taxon>Perdicinae</taxon>
        <taxon>Coturnix</taxon>
    </lineage>
</organism>
<feature type="domain" description="Leucine zipper with capping helix" evidence="7">
    <location>
        <begin position="296"/>
        <end position="349"/>
    </location>
</feature>
<accession>A0A8C2SKW3</accession>
<reference evidence="8" key="3">
    <citation type="submission" date="2025-09" db="UniProtKB">
        <authorList>
            <consortium name="Ensembl"/>
        </authorList>
    </citation>
    <scope>IDENTIFICATION</scope>
</reference>
<dbReference type="GO" id="GO:0005634">
    <property type="term" value="C:nucleus"/>
    <property type="evidence" value="ECO:0007669"/>
    <property type="project" value="UniProtKB-SubCell"/>
</dbReference>
<keyword evidence="4" id="KW-0469">Meiosis</keyword>
<dbReference type="Proteomes" id="UP000694412">
    <property type="component" value="Chromosome 4"/>
</dbReference>
<dbReference type="Pfam" id="PF18517">
    <property type="entry name" value="LZ3wCH"/>
    <property type="match status" value="1"/>
</dbReference>
<keyword evidence="9" id="KW-1185">Reference proteome</keyword>
<gene>
    <name evidence="8" type="primary">MND1</name>
</gene>
<comment type="subcellular location">
    <subcellularLocation>
        <location evidence="1">Nucleus</location>
    </subcellularLocation>
</comment>
<dbReference type="GO" id="GO:0007131">
    <property type="term" value="P:reciprocal meiotic recombination"/>
    <property type="evidence" value="ECO:0007669"/>
    <property type="project" value="TreeGrafter"/>
</dbReference>
<dbReference type="PANTHER" id="PTHR31398:SF0">
    <property type="entry name" value="MEIOTIC NUCLEAR DIVISION PROTEIN 1 HOMOLOG"/>
    <property type="match status" value="1"/>
</dbReference>
<dbReference type="GeneTree" id="ENSGT00490000043413"/>
<keyword evidence="3" id="KW-0539">Nucleus</keyword>
<dbReference type="AlphaFoldDB" id="A0A8C2SKW3"/>
<dbReference type="Ensembl" id="ENSCJPT00005000546.1">
    <property type="protein sequence ID" value="ENSCJPP00005000285.1"/>
    <property type="gene ID" value="ENSCJPG00005000370.1"/>
</dbReference>
<evidence type="ECO:0000259" key="7">
    <source>
        <dbReference type="Pfam" id="PF18517"/>
    </source>
</evidence>
<evidence type="ECO:0000256" key="3">
    <source>
        <dbReference type="ARBA" id="ARBA00023242"/>
    </source>
</evidence>
<reference evidence="8" key="1">
    <citation type="submission" date="2015-11" db="EMBL/GenBank/DDBJ databases">
        <authorList>
            <consortium name="International Coturnix japonica Genome Analysis Consortium"/>
            <person name="Warren W."/>
            <person name="Burt D.W."/>
            <person name="Antin P.B."/>
            <person name="Lanford R."/>
            <person name="Gros J."/>
            <person name="Wilson R.K."/>
        </authorList>
    </citation>
    <scope>NUCLEOTIDE SEQUENCE [LARGE SCALE GENOMIC DNA]</scope>
</reference>
<evidence type="ECO:0000313" key="8">
    <source>
        <dbReference type="Ensembl" id="ENSCJPP00005000285.1"/>
    </source>
</evidence>
<feature type="domain" description="Mnd1 HTH" evidence="6">
    <location>
        <begin position="161"/>
        <end position="220"/>
    </location>
</feature>
<evidence type="ECO:0000256" key="1">
    <source>
        <dbReference type="ARBA" id="ARBA00004123"/>
    </source>
</evidence>
<reference evidence="8" key="2">
    <citation type="submission" date="2025-08" db="UniProtKB">
        <authorList>
            <consortium name="Ensembl"/>
        </authorList>
    </citation>
    <scope>IDENTIFICATION</scope>
</reference>
<proteinExistence type="predicted"/>
<dbReference type="PANTHER" id="PTHR31398">
    <property type="entry name" value="MEIOTIC NUCLEAR DIVISION PROTEIN 1 HOMOLOG"/>
    <property type="match status" value="1"/>
</dbReference>
<name>A0A8C2SKW3_COTJA</name>
<dbReference type="InterPro" id="IPR040661">
    <property type="entry name" value="LZ3wCH"/>
</dbReference>
<evidence type="ECO:0000256" key="2">
    <source>
        <dbReference type="ARBA" id="ARBA00023054"/>
    </source>
</evidence>
<evidence type="ECO:0000313" key="9">
    <source>
        <dbReference type="Proteomes" id="UP000694412"/>
    </source>
</evidence>
<keyword evidence="2 5" id="KW-0175">Coiled coil</keyword>
<dbReference type="InterPro" id="IPR040453">
    <property type="entry name" value="Mnd1_HTH"/>
</dbReference>
<protein>
    <submittedName>
        <fullName evidence="8">Meiotic nuclear divisions 1</fullName>
    </submittedName>
</protein>
<sequence>MSSVPCIITAEVLCHGAKSDMQVSKTPRVENAGNREYQETCTVNGQLPLGPSCSPALNFSAALFCCQSHGCLTFSPSIAFQNTYFSYIPKPAIYKAPGSRFPPSPRVLPLAPGTAEELTPGVAGAAQAACPLRVAPKSNWLPEAAMSKKKGLSFEEKRARMMEIFFETKDVFQLKDIEKIASKDKGITSMSVKEVLQSLVDDGMVDTDRIGTSNYFWAFPSKALHARKRKLEELQTQFAESNQKKEMLQKGIEKSKIGREDTAERAALMKELAALRQKKEQLKAEIEKYRECDPDVVEEMRQTGKVAKEAANRWTDNIFAIKSWAKRKFGFEESRIDKSFGIPEDFDYIE</sequence>